<dbReference type="GO" id="GO:0046872">
    <property type="term" value="F:metal ion binding"/>
    <property type="evidence" value="ECO:0007669"/>
    <property type="project" value="UniProtKB-KW"/>
</dbReference>
<comment type="similarity">
    <text evidence="6">Belongs to the globin family.</text>
</comment>
<dbReference type="PANTHER" id="PTHR46458:SF1">
    <property type="entry name" value="GEO09476P1"/>
    <property type="match status" value="1"/>
</dbReference>
<dbReference type="SUPFAM" id="SSF46458">
    <property type="entry name" value="Globin-like"/>
    <property type="match status" value="1"/>
</dbReference>
<dbReference type="GO" id="GO:0019825">
    <property type="term" value="F:oxygen binding"/>
    <property type="evidence" value="ECO:0007669"/>
    <property type="project" value="InterPro"/>
</dbReference>
<evidence type="ECO:0000256" key="5">
    <source>
        <dbReference type="ARBA" id="ARBA00023004"/>
    </source>
</evidence>
<dbReference type="PANTHER" id="PTHR46458">
    <property type="entry name" value="BLR2807 PROTEIN"/>
    <property type="match status" value="1"/>
</dbReference>
<evidence type="ECO:0000256" key="3">
    <source>
        <dbReference type="ARBA" id="ARBA00022621"/>
    </source>
</evidence>
<keyword evidence="5" id="KW-0408">Iron</keyword>
<evidence type="ECO:0000256" key="7">
    <source>
        <dbReference type="SAM" id="MobiDB-lite"/>
    </source>
</evidence>
<feature type="domain" description="Globin" evidence="8">
    <location>
        <begin position="24"/>
        <end position="173"/>
    </location>
</feature>
<dbReference type="PROSITE" id="PS01033">
    <property type="entry name" value="GLOBIN"/>
    <property type="match status" value="1"/>
</dbReference>
<keyword evidence="3 6" id="KW-0561">Oxygen transport</keyword>
<dbReference type="InterPro" id="IPR000971">
    <property type="entry name" value="Globin"/>
</dbReference>
<evidence type="ECO:0000259" key="8">
    <source>
        <dbReference type="PROSITE" id="PS01033"/>
    </source>
</evidence>
<gene>
    <name evidence="9" type="ORF">MEDL_19744</name>
</gene>
<keyword evidence="10" id="KW-1185">Reference proteome</keyword>
<dbReference type="EMBL" id="CAJPWZ010001022">
    <property type="protein sequence ID" value="CAG2205455.1"/>
    <property type="molecule type" value="Genomic_DNA"/>
</dbReference>
<dbReference type="GO" id="GO:0020037">
    <property type="term" value="F:heme binding"/>
    <property type="evidence" value="ECO:0007669"/>
    <property type="project" value="InterPro"/>
</dbReference>
<dbReference type="Gene3D" id="1.10.490.10">
    <property type="entry name" value="Globins"/>
    <property type="match status" value="1"/>
</dbReference>
<dbReference type="GO" id="GO:0005344">
    <property type="term" value="F:oxygen carrier activity"/>
    <property type="evidence" value="ECO:0007669"/>
    <property type="project" value="UniProtKB-KW"/>
</dbReference>
<reference evidence="9" key="1">
    <citation type="submission" date="2021-03" db="EMBL/GenBank/DDBJ databases">
        <authorList>
            <person name="Bekaert M."/>
        </authorList>
    </citation>
    <scope>NUCLEOTIDE SEQUENCE</scope>
</reference>
<evidence type="ECO:0000256" key="1">
    <source>
        <dbReference type="ARBA" id="ARBA00022448"/>
    </source>
</evidence>
<accession>A0A8S3R861</accession>
<keyword evidence="2 6" id="KW-0349">Heme</keyword>
<organism evidence="9 10">
    <name type="scientific">Mytilus edulis</name>
    <name type="common">Blue mussel</name>
    <dbReference type="NCBI Taxonomy" id="6550"/>
    <lineage>
        <taxon>Eukaryota</taxon>
        <taxon>Metazoa</taxon>
        <taxon>Spiralia</taxon>
        <taxon>Lophotrochozoa</taxon>
        <taxon>Mollusca</taxon>
        <taxon>Bivalvia</taxon>
        <taxon>Autobranchia</taxon>
        <taxon>Pteriomorphia</taxon>
        <taxon>Mytilida</taxon>
        <taxon>Mytiloidea</taxon>
        <taxon>Mytilidae</taxon>
        <taxon>Mytilinae</taxon>
        <taxon>Mytilus</taxon>
    </lineage>
</organism>
<protein>
    <recommendedName>
        <fullName evidence="8">Globin domain-containing protein</fullName>
    </recommendedName>
</protein>
<dbReference type="AlphaFoldDB" id="A0A8S3R861"/>
<evidence type="ECO:0000256" key="4">
    <source>
        <dbReference type="ARBA" id="ARBA00022723"/>
    </source>
</evidence>
<dbReference type="Proteomes" id="UP000683360">
    <property type="component" value="Unassembled WGS sequence"/>
</dbReference>
<dbReference type="InterPro" id="IPR050532">
    <property type="entry name" value="Globin-like_OT"/>
</dbReference>
<dbReference type="Pfam" id="PF00042">
    <property type="entry name" value="Globin"/>
    <property type="match status" value="1"/>
</dbReference>
<dbReference type="InterPro" id="IPR012292">
    <property type="entry name" value="Globin/Proto"/>
</dbReference>
<evidence type="ECO:0000313" key="10">
    <source>
        <dbReference type="Proteomes" id="UP000683360"/>
    </source>
</evidence>
<feature type="region of interest" description="Disordered" evidence="7">
    <location>
        <begin position="1"/>
        <end position="22"/>
    </location>
</feature>
<evidence type="ECO:0000256" key="6">
    <source>
        <dbReference type="RuleBase" id="RU000356"/>
    </source>
</evidence>
<keyword evidence="1 6" id="KW-0813">Transport</keyword>
<evidence type="ECO:0000313" key="9">
    <source>
        <dbReference type="EMBL" id="CAG2205455.1"/>
    </source>
</evidence>
<comment type="caution">
    <text evidence="9">The sequence shown here is derived from an EMBL/GenBank/DDBJ whole genome shotgun (WGS) entry which is preliminary data.</text>
</comment>
<dbReference type="CDD" id="cd01040">
    <property type="entry name" value="Mb-like"/>
    <property type="match status" value="1"/>
</dbReference>
<dbReference type="InterPro" id="IPR044399">
    <property type="entry name" value="Mb-like_M"/>
</dbReference>
<dbReference type="OrthoDB" id="436496at2759"/>
<sequence length="192" mass="22800">MGCDGSKVADVIDTNPDVPPEENDFSELVTDTIRSTWPLLSDDIERTGIKVFLRIFYEEPKIRNVFKRFGEMDEIELRRSPIFKEHAYRFMRVVDDLVDSMDQPKTRIQQNLMMLGAKHATFEGFRIEYFEAYSKSLIDVWEYTIGEEFIPEVRESWTEFFDYLVKYMCQGYNVFINETDVTCNGDDHFRFE</sequence>
<keyword evidence="4" id="KW-0479">Metal-binding</keyword>
<dbReference type="InterPro" id="IPR009050">
    <property type="entry name" value="Globin-like_sf"/>
</dbReference>
<evidence type="ECO:0000256" key="2">
    <source>
        <dbReference type="ARBA" id="ARBA00022617"/>
    </source>
</evidence>
<name>A0A8S3R861_MYTED</name>
<proteinExistence type="inferred from homology"/>